<sequence length="95" mass="10220">MSQCAAAAASAGALSPTAGLERPNRARKGGKCIRDAQCGFRRSEERDLPFRWSRVRGPNTALRLALAFLAFHSPPISGKAAEALKNLIRAETLNE</sequence>
<dbReference type="AlphaFoldDB" id="L5KP14"/>
<evidence type="ECO:0000313" key="3">
    <source>
        <dbReference type="Proteomes" id="UP000010552"/>
    </source>
</evidence>
<evidence type="ECO:0000256" key="1">
    <source>
        <dbReference type="SAM" id="MobiDB-lite"/>
    </source>
</evidence>
<gene>
    <name evidence="2" type="ORF">PAL_GLEAN10002300</name>
</gene>
<proteinExistence type="predicted"/>
<protein>
    <submittedName>
        <fullName evidence="2">Uncharacterized protein</fullName>
    </submittedName>
</protein>
<accession>L5KP14</accession>
<feature type="compositionally biased region" description="Low complexity" evidence="1">
    <location>
        <begin position="1"/>
        <end position="20"/>
    </location>
</feature>
<evidence type="ECO:0000313" key="2">
    <source>
        <dbReference type="EMBL" id="ELK13052.1"/>
    </source>
</evidence>
<organism evidence="2 3">
    <name type="scientific">Pteropus alecto</name>
    <name type="common">Black flying fox</name>
    <dbReference type="NCBI Taxonomy" id="9402"/>
    <lineage>
        <taxon>Eukaryota</taxon>
        <taxon>Metazoa</taxon>
        <taxon>Chordata</taxon>
        <taxon>Craniata</taxon>
        <taxon>Vertebrata</taxon>
        <taxon>Euteleostomi</taxon>
        <taxon>Mammalia</taxon>
        <taxon>Eutheria</taxon>
        <taxon>Laurasiatheria</taxon>
        <taxon>Chiroptera</taxon>
        <taxon>Yinpterochiroptera</taxon>
        <taxon>Pteropodoidea</taxon>
        <taxon>Pteropodidae</taxon>
        <taxon>Pteropodinae</taxon>
        <taxon>Pteropus</taxon>
    </lineage>
</organism>
<dbReference type="Proteomes" id="UP000010552">
    <property type="component" value="Unassembled WGS sequence"/>
</dbReference>
<dbReference type="EMBL" id="KB030634">
    <property type="protein sequence ID" value="ELK13052.1"/>
    <property type="molecule type" value="Genomic_DNA"/>
</dbReference>
<dbReference type="InParanoid" id="L5KP14"/>
<reference evidence="3" key="1">
    <citation type="journal article" date="2013" name="Science">
        <title>Comparative analysis of bat genomes provides insight into the evolution of flight and immunity.</title>
        <authorList>
            <person name="Zhang G."/>
            <person name="Cowled C."/>
            <person name="Shi Z."/>
            <person name="Huang Z."/>
            <person name="Bishop-Lilly K.A."/>
            <person name="Fang X."/>
            <person name="Wynne J.W."/>
            <person name="Xiong Z."/>
            <person name="Baker M.L."/>
            <person name="Zhao W."/>
            <person name="Tachedjian M."/>
            <person name="Zhu Y."/>
            <person name="Zhou P."/>
            <person name="Jiang X."/>
            <person name="Ng J."/>
            <person name="Yang L."/>
            <person name="Wu L."/>
            <person name="Xiao J."/>
            <person name="Feng Y."/>
            <person name="Chen Y."/>
            <person name="Sun X."/>
            <person name="Zhang Y."/>
            <person name="Marsh G.A."/>
            <person name="Crameri G."/>
            <person name="Broder C.C."/>
            <person name="Frey K.G."/>
            <person name="Wang L.F."/>
            <person name="Wang J."/>
        </authorList>
    </citation>
    <scope>NUCLEOTIDE SEQUENCE [LARGE SCALE GENOMIC DNA]</scope>
</reference>
<keyword evidence="3" id="KW-1185">Reference proteome</keyword>
<name>L5KP14_PTEAL</name>
<feature type="region of interest" description="Disordered" evidence="1">
    <location>
        <begin position="1"/>
        <end position="28"/>
    </location>
</feature>